<dbReference type="Pfam" id="PF07790">
    <property type="entry name" value="Pilin_N"/>
    <property type="match status" value="1"/>
</dbReference>
<dbReference type="EMBL" id="CP032683">
    <property type="protein sequence ID" value="AYK15405.1"/>
    <property type="molecule type" value="Genomic_DNA"/>
</dbReference>
<gene>
    <name evidence="3" type="ORF">AOB57_009560</name>
</gene>
<dbReference type="GeneID" id="53688363"/>
<proteinExistence type="predicted"/>
<keyword evidence="1" id="KW-0812">Transmembrane</keyword>
<feature type="transmembrane region" description="Helical" evidence="1">
    <location>
        <begin position="29"/>
        <end position="51"/>
    </location>
</feature>
<accession>A0A660HU66</accession>
<feature type="domain" description="Archaeal Type IV pilin N-terminal" evidence="2">
    <location>
        <begin position="24"/>
        <end position="100"/>
    </location>
</feature>
<organism evidence="3 4">
    <name type="scientific">Methanosarcina flavescens</name>
    <dbReference type="NCBI Taxonomy" id="1715806"/>
    <lineage>
        <taxon>Archaea</taxon>
        <taxon>Methanobacteriati</taxon>
        <taxon>Methanobacteriota</taxon>
        <taxon>Stenosarchaea group</taxon>
        <taxon>Methanomicrobia</taxon>
        <taxon>Methanosarcinales</taxon>
        <taxon>Methanosarcinaceae</taxon>
        <taxon>Methanosarcina</taxon>
    </lineage>
</organism>
<keyword evidence="1" id="KW-0472">Membrane</keyword>
<evidence type="ECO:0000256" key="1">
    <source>
        <dbReference type="SAM" id="Phobius"/>
    </source>
</evidence>
<evidence type="ECO:0000313" key="4">
    <source>
        <dbReference type="Proteomes" id="UP000053087"/>
    </source>
</evidence>
<evidence type="ECO:0000259" key="2">
    <source>
        <dbReference type="Pfam" id="PF07790"/>
    </source>
</evidence>
<protein>
    <submittedName>
        <fullName evidence="3">Type IV pilin</fullName>
    </submittedName>
</protein>
<evidence type="ECO:0000313" key="3">
    <source>
        <dbReference type="EMBL" id="AYK15405.1"/>
    </source>
</evidence>
<name>A0A660HU66_9EURY</name>
<reference evidence="3 4" key="1">
    <citation type="journal article" date="2016" name="Int. J. Syst. Evol. Microbiol.">
        <title>Methanosarcina flavescens sp. nov., a methanogenic archaeon isolated from a full-scale anaerobic digester.</title>
        <authorList>
            <person name="Kern T."/>
            <person name="Fischer M.A."/>
            <person name="Deppenmeier U."/>
            <person name="Schmitz R.A."/>
            <person name="Rother M."/>
        </authorList>
    </citation>
    <scope>NUCLEOTIDE SEQUENCE [LARGE SCALE GENOMIC DNA]</scope>
    <source>
        <strain evidence="3 4">E03.2</strain>
    </source>
</reference>
<dbReference type="PANTHER" id="PTHR38138:SF1">
    <property type="entry name" value="ARCHAEAL TYPE IV PILIN N-TERMINAL DOMAIN-CONTAINING PROTEIN"/>
    <property type="match status" value="1"/>
</dbReference>
<dbReference type="Proteomes" id="UP000053087">
    <property type="component" value="Chromosome"/>
</dbReference>
<dbReference type="KEGG" id="mfz:AOB57_009560"/>
<keyword evidence="1" id="KW-1133">Transmembrane helix</keyword>
<dbReference type="AlphaFoldDB" id="A0A660HU66"/>
<dbReference type="RefSeq" id="WP_082384120.1">
    <property type="nucleotide sequence ID" value="NZ_CP032683.1"/>
</dbReference>
<sequence length="219" mass="23926">MNNFLKLFSIWKGSKSSAIRQDCDAVSEVIGQMLMMTVVVLAFSVIALMVYSDGGAGIPEHIPHVDFCESIYAVNNTVQIVHAGGEAIDKFAINIILSGNYGMPDEFSRTYSMSDSEVKILKPDGKVSIDDALSDNTLTLGDRIIINTKESRISLTSKDSIDLLIVHIPSQQVIQKTVLQPVPVKTLGWITPYPYGSVYDSTLGWLPMEQVGTINDGVL</sequence>
<dbReference type="InterPro" id="IPR012859">
    <property type="entry name" value="Pilin_N_archaeal"/>
</dbReference>
<keyword evidence="4" id="KW-1185">Reference proteome</keyword>
<dbReference type="PANTHER" id="PTHR38138">
    <property type="entry name" value="VNG6441H"/>
    <property type="match status" value="1"/>
</dbReference>